<accession>A0ABP3S4L9</accession>
<evidence type="ECO:0000313" key="3">
    <source>
        <dbReference type="EMBL" id="GAA0621462.1"/>
    </source>
</evidence>
<keyword evidence="1" id="KW-0812">Transmembrane</keyword>
<sequence>MRRTTKVAVGLAGVVATLGAATGLVTPAQADDTGAGAAVGTASASGIRTSYDFPGYLVVDTLYDAGGPISQAVVNSSGGSSSFASFPYPGDTVVNAPALANVGTGQAFPFTYPLYVVTDGNLTPKASAQDATGSLKLDAESEARTASAKAKLAGPVAGVISTAGSLQETSVVIGDDGVMTSIADSIIRGIDVEGVLKIGEVHVRTTSVLKPGESKPTTTSVTDVTGVSVLGQPVGLSRDGIMAPGGSPGTAYAPILDQLNKALQDGGISVALAGGNEVNGGASNAGVEILQRGKMPFAGSPEGVARTLIGNASSFIVGGSGSLLDIAAANSAGTTPAGTTPAAPVDAATGVDVPVATGALPTTGIDAAAGVPTTGVPTVNFAPQAGASTVNASIALDLDDQMRFFYLVIALGAGIAVLCSLLWRASIALKGGRA</sequence>
<feature type="signal peptide" evidence="2">
    <location>
        <begin position="1"/>
        <end position="30"/>
    </location>
</feature>
<keyword evidence="1" id="KW-1133">Transmembrane helix</keyword>
<keyword evidence="2" id="KW-0732">Signal</keyword>
<proteinExistence type="predicted"/>
<dbReference type="Proteomes" id="UP001500957">
    <property type="component" value="Unassembled WGS sequence"/>
</dbReference>
<dbReference type="RefSeq" id="WP_344605203.1">
    <property type="nucleotide sequence ID" value="NZ_BAAAHE010000019.1"/>
</dbReference>
<gene>
    <name evidence="3" type="ORF">GCM10009547_25230</name>
</gene>
<evidence type="ECO:0000256" key="2">
    <source>
        <dbReference type="SAM" id="SignalP"/>
    </source>
</evidence>
<feature type="chain" id="PRO_5045042935" evidence="2">
    <location>
        <begin position="31"/>
        <end position="434"/>
    </location>
</feature>
<reference evidence="4" key="1">
    <citation type="journal article" date="2019" name="Int. J. Syst. Evol. Microbiol.">
        <title>The Global Catalogue of Microorganisms (GCM) 10K type strain sequencing project: providing services to taxonomists for standard genome sequencing and annotation.</title>
        <authorList>
            <consortium name="The Broad Institute Genomics Platform"/>
            <consortium name="The Broad Institute Genome Sequencing Center for Infectious Disease"/>
            <person name="Wu L."/>
            <person name="Ma J."/>
        </authorList>
    </citation>
    <scope>NUCLEOTIDE SEQUENCE [LARGE SCALE GENOMIC DNA]</scope>
    <source>
        <strain evidence="4">JCM 10671</strain>
    </source>
</reference>
<evidence type="ECO:0000256" key="1">
    <source>
        <dbReference type="SAM" id="Phobius"/>
    </source>
</evidence>
<keyword evidence="1" id="KW-0472">Membrane</keyword>
<name>A0ABP3S4L9_9ACTN</name>
<feature type="transmembrane region" description="Helical" evidence="1">
    <location>
        <begin position="404"/>
        <end position="423"/>
    </location>
</feature>
<evidence type="ECO:0000313" key="4">
    <source>
        <dbReference type="Proteomes" id="UP001500957"/>
    </source>
</evidence>
<dbReference type="EMBL" id="BAAAHE010000019">
    <property type="protein sequence ID" value="GAA0621462.1"/>
    <property type="molecule type" value="Genomic_DNA"/>
</dbReference>
<keyword evidence="4" id="KW-1185">Reference proteome</keyword>
<organism evidence="3 4">
    <name type="scientific">Sporichthya brevicatena</name>
    <dbReference type="NCBI Taxonomy" id="171442"/>
    <lineage>
        <taxon>Bacteria</taxon>
        <taxon>Bacillati</taxon>
        <taxon>Actinomycetota</taxon>
        <taxon>Actinomycetes</taxon>
        <taxon>Sporichthyales</taxon>
        <taxon>Sporichthyaceae</taxon>
        <taxon>Sporichthya</taxon>
    </lineage>
</organism>
<comment type="caution">
    <text evidence="3">The sequence shown here is derived from an EMBL/GenBank/DDBJ whole genome shotgun (WGS) entry which is preliminary data.</text>
</comment>
<protein>
    <submittedName>
        <fullName evidence="3">Uncharacterized protein</fullName>
    </submittedName>
</protein>